<organism evidence="3 4">
    <name type="scientific">Galerina marginata (strain CBS 339.88)</name>
    <dbReference type="NCBI Taxonomy" id="685588"/>
    <lineage>
        <taxon>Eukaryota</taxon>
        <taxon>Fungi</taxon>
        <taxon>Dikarya</taxon>
        <taxon>Basidiomycota</taxon>
        <taxon>Agaricomycotina</taxon>
        <taxon>Agaricomycetes</taxon>
        <taxon>Agaricomycetidae</taxon>
        <taxon>Agaricales</taxon>
        <taxon>Agaricineae</taxon>
        <taxon>Strophariaceae</taxon>
        <taxon>Galerina</taxon>
    </lineage>
</organism>
<dbReference type="InterPro" id="IPR056884">
    <property type="entry name" value="NPHP3-like_N"/>
</dbReference>
<gene>
    <name evidence="3" type="ORF">GALMADRAFT_76298</name>
</gene>
<evidence type="ECO:0000259" key="2">
    <source>
        <dbReference type="Pfam" id="PF24883"/>
    </source>
</evidence>
<dbReference type="EMBL" id="KL142398">
    <property type="protein sequence ID" value="KDR70127.1"/>
    <property type="molecule type" value="Genomic_DNA"/>
</dbReference>
<dbReference type="InterPro" id="IPR027417">
    <property type="entry name" value="P-loop_NTPase"/>
</dbReference>
<dbReference type="Proteomes" id="UP000027222">
    <property type="component" value="Unassembled WGS sequence"/>
</dbReference>
<feature type="domain" description="Nephrocystin 3-like N-terminal" evidence="2">
    <location>
        <begin position="53"/>
        <end position="206"/>
    </location>
</feature>
<evidence type="ECO:0000313" key="4">
    <source>
        <dbReference type="Proteomes" id="UP000027222"/>
    </source>
</evidence>
<dbReference type="PANTHER" id="PTHR10039">
    <property type="entry name" value="AMELOGENIN"/>
    <property type="match status" value="1"/>
</dbReference>
<dbReference type="OrthoDB" id="5967843at2759"/>
<dbReference type="HOGENOM" id="CLU_000288_6_10_1"/>
<keyword evidence="4" id="KW-1185">Reference proteome</keyword>
<dbReference type="Pfam" id="PF24883">
    <property type="entry name" value="NPHP3_N"/>
    <property type="match status" value="1"/>
</dbReference>
<reference evidence="4" key="1">
    <citation type="journal article" date="2014" name="Proc. Natl. Acad. Sci. U.S.A.">
        <title>Extensive sampling of basidiomycete genomes demonstrates inadequacy of the white-rot/brown-rot paradigm for wood decay fungi.</title>
        <authorList>
            <person name="Riley R."/>
            <person name="Salamov A.A."/>
            <person name="Brown D.W."/>
            <person name="Nagy L.G."/>
            <person name="Floudas D."/>
            <person name="Held B.W."/>
            <person name="Levasseur A."/>
            <person name="Lombard V."/>
            <person name="Morin E."/>
            <person name="Otillar R."/>
            <person name="Lindquist E.A."/>
            <person name="Sun H."/>
            <person name="LaButti K.M."/>
            <person name="Schmutz J."/>
            <person name="Jabbour D."/>
            <person name="Luo H."/>
            <person name="Baker S.E."/>
            <person name="Pisabarro A.G."/>
            <person name="Walton J.D."/>
            <person name="Blanchette R.A."/>
            <person name="Henrissat B."/>
            <person name="Martin F."/>
            <person name="Cullen D."/>
            <person name="Hibbett D.S."/>
            <person name="Grigoriev I.V."/>
        </authorList>
    </citation>
    <scope>NUCLEOTIDE SEQUENCE [LARGE SCALE GENOMIC DNA]</scope>
    <source>
        <strain evidence="4">CBS 339.88</strain>
    </source>
</reference>
<proteinExistence type="predicted"/>
<sequence>MGVAGLELLRDAASPSAFHNAGERFDPPKCYPNTRTAILAEIADWIVGKIGWDRYIMWLYGPAGAGKSAITQTIAELCRANGILLASFFFSRSDPRRNNVRPLAASLAYQVAINLPEARSLIESVVENDPAIFEQSFQAQFKALIVDPLIHIHKFGTFSKVIPYIIMVDGLDECADAKVQRHILETAATLSSYKNFIHLMFMVSSRAEQEICLTFSTSAFERVTTCIALDDTYRSRADIRKYLEGSFSEVKKTHLQKKLIPLTWPEDNDISSLVNKSSGQFIYAATVIRYISPSRYPPMSSLEIILGLRPARGGAPFAELDALYTDVLS</sequence>
<dbReference type="Gene3D" id="3.40.50.300">
    <property type="entry name" value="P-loop containing nucleotide triphosphate hydrolases"/>
    <property type="match status" value="1"/>
</dbReference>
<feature type="non-terminal residue" evidence="3">
    <location>
        <position position="329"/>
    </location>
</feature>
<dbReference type="AlphaFoldDB" id="A0A067SJD1"/>
<name>A0A067SJD1_GALM3</name>
<dbReference type="STRING" id="685588.A0A067SJD1"/>
<accession>A0A067SJD1</accession>
<dbReference type="PANTHER" id="PTHR10039:SF16">
    <property type="entry name" value="GPI INOSITOL-DEACYLASE"/>
    <property type="match status" value="1"/>
</dbReference>
<protein>
    <recommendedName>
        <fullName evidence="2">Nephrocystin 3-like N-terminal domain-containing protein</fullName>
    </recommendedName>
</protein>
<evidence type="ECO:0000256" key="1">
    <source>
        <dbReference type="ARBA" id="ARBA00022737"/>
    </source>
</evidence>
<dbReference type="SUPFAM" id="SSF52540">
    <property type="entry name" value="P-loop containing nucleoside triphosphate hydrolases"/>
    <property type="match status" value="2"/>
</dbReference>
<evidence type="ECO:0000313" key="3">
    <source>
        <dbReference type="EMBL" id="KDR70127.1"/>
    </source>
</evidence>
<keyword evidence="1" id="KW-0677">Repeat</keyword>